<organism evidence="1 2">
    <name type="scientific">Orbilia brochopaga</name>
    <dbReference type="NCBI Taxonomy" id="3140254"/>
    <lineage>
        <taxon>Eukaryota</taxon>
        <taxon>Fungi</taxon>
        <taxon>Dikarya</taxon>
        <taxon>Ascomycota</taxon>
        <taxon>Pezizomycotina</taxon>
        <taxon>Orbiliomycetes</taxon>
        <taxon>Orbiliales</taxon>
        <taxon>Orbiliaceae</taxon>
        <taxon>Orbilia</taxon>
    </lineage>
</organism>
<dbReference type="AlphaFoldDB" id="A0AAV9UUJ0"/>
<reference evidence="1 2" key="1">
    <citation type="submission" date="2019-10" db="EMBL/GenBank/DDBJ databases">
        <authorList>
            <person name="Palmer J.M."/>
        </authorList>
    </citation>
    <scope>NUCLEOTIDE SEQUENCE [LARGE SCALE GENOMIC DNA]</scope>
    <source>
        <strain evidence="1 2">TWF696</strain>
    </source>
</reference>
<gene>
    <name evidence="1" type="ORF">TWF696_005676</name>
</gene>
<name>A0AAV9UUJ0_9PEZI</name>
<proteinExistence type="predicted"/>
<comment type="caution">
    <text evidence="1">The sequence shown here is derived from an EMBL/GenBank/DDBJ whole genome shotgun (WGS) entry which is preliminary data.</text>
</comment>
<dbReference type="EMBL" id="JAVHNQ010000004">
    <property type="protein sequence ID" value="KAK6349388.1"/>
    <property type="molecule type" value="Genomic_DNA"/>
</dbReference>
<evidence type="ECO:0000313" key="1">
    <source>
        <dbReference type="EMBL" id="KAK6349388.1"/>
    </source>
</evidence>
<dbReference type="Proteomes" id="UP001375240">
    <property type="component" value="Unassembled WGS sequence"/>
</dbReference>
<sequence>MESTLNNNGNIQQVTADYYSDWIAANSGSLAFYIKYSSEARSIVDQLNKEDPYIARLRKIARDYSWSLEENSDLEVIPWQKFINSKLLADLQQPWSDIWVMPPDCLTPLERVEGLSEATLREYPSSEITTEDEYDQPAPLLDDAVSTFDYIREFTVPFDNVQNLANWIFTPKYEPASTISAANDGILSLDLPRKYRIKSSLETIYSKLKGTVARLQEPGVQIEGAIKLSWFDAAYADEIAKDVERIAESWERVQDLIGVMATLIGKLPIPKMPAMQPIASVG</sequence>
<protein>
    <submittedName>
        <fullName evidence="1">Uncharacterized protein</fullName>
    </submittedName>
</protein>
<accession>A0AAV9UUJ0</accession>
<evidence type="ECO:0000313" key="2">
    <source>
        <dbReference type="Proteomes" id="UP001375240"/>
    </source>
</evidence>
<keyword evidence="2" id="KW-1185">Reference proteome</keyword>